<comment type="similarity">
    <text evidence="2">Belongs to the AzlC family.</text>
</comment>
<keyword evidence="3" id="KW-0813">Transport</keyword>
<feature type="transmembrane region" description="Helical" evidence="8">
    <location>
        <begin position="158"/>
        <end position="177"/>
    </location>
</feature>
<dbReference type="OrthoDB" id="3181706at2"/>
<dbReference type="PANTHER" id="PTHR34979">
    <property type="entry name" value="INNER MEMBRANE PROTEIN YGAZ"/>
    <property type="match status" value="1"/>
</dbReference>
<evidence type="ECO:0000256" key="5">
    <source>
        <dbReference type="ARBA" id="ARBA00022692"/>
    </source>
</evidence>
<dbReference type="PANTHER" id="PTHR34979:SF1">
    <property type="entry name" value="INNER MEMBRANE PROTEIN YGAZ"/>
    <property type="match status" value="1"/>
</dbReference>
<dbReference type="STRING" id="402385.SAMN05421848_1922"/>
<feature type="transmembrane region" description="Helical" evidence="8">
    <location>
        <begin position="126"/>
        <end position="146"/>
    </location>
</feature>
<dbReference type="RefSeq" id="WP_090133398.1">
    <property type="nucleotide sequence ID" value="NZ_FOLY01000004.1"/>
</dbReference>
<dbReference type="Pfam" id="PF03591">
    <property type="entry name" value="AzlC"/>
    <property type="match status" value="1"/>
</dbReference>
<organism evidence="9 10">
    <name type="scientific">Kushneria avicenniae</name>
    <dbReference type="NCBI Taxonomy" id="402385"/>
    <lineage>
        <taxon>Bacteria</taxon>
        <taxon>Pseudomonadati</taxon>
        <taxon>Pseudomonadota</taxon>
        <taxon>Gammaproteobacteria</taxon>
        <taxon>Oceanospirillales</taxon>
        <taxon>Halomonadaceae</taxon>
        <taxon>Kushneria</taxon>
    </lineage>
</organism>
<dbReference type="Proteomes" id="UP000199046">
    <property type="component" value="Unassembled WGS sequence"/>
</dbReference>
<evidence type="ECO:0000313" key="10">
    <source>
        <dbReference type="Proteomes" id="UP000199046"/>
    </source>
</evidence>
<evidence type="ECO:0000256" key="1">
    <source>
        <dbReference type="ARBA" id="ARBA00004651"/>
    </source>
</evidence>
<feature type="transmembrane region" description="Helical" evidence="8">
    <location>
        <begin position="208"/>
        <end position="224"/>
    </location>
</feature>
<gene>
    <name evidence="9" type="ORF">SAMN05421848_1922</name>
</gene>
<evidence type="ECO:0000256" key="6">
    <source>
        <dbReference type="ARBA" id="ARBA00022989"/>
    </source>
</evidence>
<dbReference type="InterPro" id="IPR011606">
    <property type="entry name" value="Brnchd-chn_aa_trnsp_permease"/>
</dbReference>
<dbReference type="GO" id="GO:0005886">
    <property type="term" value="C:plasma membrane"/>
    <property type="evidence" value="ECO:0007669"/>
    <property type="project" value="UniProtKB-SubCell"/>
</dbReference>
<keyword evidence="10" id="KW-1185">Reference proteome</keyword>
<feature type="transmembrane region" description="Helical" evidence="8">
    <location>
        <begin position="184"/>
        <end position="202"/>
    </location>
</feature>
<keyword evidence="7 8" id="KW-0472">Membrane</keyword>
<evidence type="ECO:0000256" key="3">
    <source>
        <dbReference type="ARBA" id="ARBA00022448"/>
    </source>
</evidence>
<evidence type="ECO:0000256" key="2">
    <source>
        <dbReference type="ARBA" id="ARBA00010735"/>
    </source>
</evidence>
<reference evidence="10" key="1">
    <citation type="submission" date="2016-10" db="EMBL/GenBank/DDBJ databases">
        <authorList>
            <person name="Varghese N."/>
            <person name="Submissions S."/>
        </authorList>
    </citation>
    <scope>NUCLEOTIDE SEQUENCE [LARGE SCALE GENOMIC DNA]</scope>
    <source>
        <strain evidence="10">DSM 23439</strain>
    </source>
</reference>
<dbReference type="AlphaFoldDB" id="A0A1I1KEP6"/>
<sequence>MNGPVWRLGAREALPLLSGYLPVALSFGLIAGQAGFSAFEATALSLLIYAGASQFLFVGMVAGGAPPWLTVLMTLLINARHVVYSASLAPWLSGSRRWPWLMHGLTDQVFALAHYRLPLLAEQDRMSWFTSTALIAWLGWAGGTLIGSLVGEQIIDRWPLLADALSFALPALFLVLLAPGCTSVRRGAAIVASTLAALILALADMSSIAVPLAAAIGALCFYLLPETTGERRS</sequence>
<protein>
    <submittedName>
        <fullName evidence="9">4-azaleucine resistance probable transporter AzlC</fullName>
    </submittedName>
</protein>
<name>A0A1I1KEP6_9GAMM</name>
<keyword evidence="6 8" id="KW-1133">Transmembrane helix</keyword>
<keyword evidence="4" id="KW-1003">Cell membrane</keyword>
<dbReference type="EMBL" id="FOLY01000004">
    <property type="protein sequence ID" value="SFC59277.1"/>
    <property type="molecule type" value="Genomic_DNA"/>
</dbReference>
<keyword evidence="5 8" id="KW-0812">Transmembrane</keyword>
<dbReference type="GO" id="GO:1903785">
    <property type="term" value="P:L-valine transmembrane transport"/>
    <property type="evidence" value="ECO:0007669"/>
    <property type="project" value="TreeGrafter"/>
</dbReference>
<feature type="transmembrane region" description="Helical" evidence="8">
    <location>
        <begin position="20"/>
        <end position="39"/>
    </location>
</feature>
<evidence type="ECO:0000313" key="9">
    <source>
        <dbReference type="EMBL" id="SFC59277.1"/>
    </source>
</evidence>
<evidence type="ECO:0000256" key="4">
    <source>
        <dbReference type="ARBA" id="ARBA00022475"/>
    </source>
</evidence>
<proteinExistence type="inferred from homology"/>
<evidence type="ECO:0000256" key="7">
    <source>
        <dbReference type="ARBA" id="ARBA00023136"/>
    </source>
</evidence>
<accession>A0A1I1KEP6</accession>
<comment type="subcellular location">
    <subcellularLocation>
        <location evidence="1">Cell membrane</location>
        <topology evidence="1">Multi-pass membrane protein</topology>
    </subcellularLocation>
</comment>
<evidence type="ECO:0000256" key="8">
    <source>
        <dbReference type="SAM" id="Phobius"/>
    </source>
</evidence>